<sequence length="275" mass="31216">MTIKLKILAGNSEDDYKVVDYDKGVPVDIDNAHFTGNAVVLLKDNSNPHGYFTHESNSSVTWSIQLRGLIKEDDVDCDDLIFGNQFERPIRDRLPWGTSIAVKFIKYLDPTLSEDLYSDKPWAFSPVCSTVERLNVSDNTSTNELFKEDNMILEDDVKCLTSDDDKLEHGNPTSRRRHFHNESNRKGVMLSNKIVALDFAKGFIDFSTLSLSFPEINLNIGLLKHWDGQAVRFYLRNRKTGHNLVVIQFIIEDVGQDAPEEAKEMAAHNDIGTNH</sequence>
<feature type="domain" description="Domain of unknown function at the cortex 1" evidence="1">
    <location>
        <begin position="4"/>
        <end position="250"/>
    </location>
</feature>
<accession>A0A4T0QYW0</accession>
<protein>
    <submittedName>
        <fullName evidence="2">DUF1769-domain-containing protein</fullName>
    </submittedName>
</protein>
<dbReference type="PANTHER" id="PTHR34826:SF2">
    <property type="entry name" value="UPF0590 PROTEIN C409.17C"/>
    <property type="match status" value="1"/>
</dbReference>
<dbReference type="InterPro" id="IPR013897">
    <property type="entry name" value="Duc1"/>
</dbReference>
<reference evidence="2 3" key="1">
    <citation type="submission" date="2019-03" db="EMBL/GenBank/DDBJ databases">
        <title>Sequencing 25 genomes of Wallemia mellicola.</title>
        <authorList>
            <person name="Gostincar C."/>
        </authorList>
    </citation>
    <scope>NUCLEOTIDE SEQUENCE [LARGE SCALE GENOMIC DNA]</scope>
    <source>
        <strain evidence="2 3">EXF-8738</strain>
    </source>
</reference>
<organism evidence="2 3">
    <name type="scientific">Wallemia mellicola</name>
    <dbReference type="NCBI Taxonomy" id="1708541"/>
    <lineage>
        <taxon>Eukaryota</taxon>
        <taxon>Fungi</taxon>
        <taxon>Dikarya</taxon>
        <taxon>Basidiomycota</taxon>
        <taxon>Wallemiomycotina</taxon>
        <taxon>Wallemiomycetes</taxon>
        <taxon>Wallemiales</taxon>
        <taxon>Wallemiaceae</taxon>
        <taxon>Wallemia</taxon>
    </lineage>
</organism>
<dbReference type="AlphaFoldDB" id="A0A4T0QYW0"/>
<dbReference type="EMBL" id="SPRO01000018">
    <property type="protein sequence ID" value="TIC30482.1"/>
    <property type="molecule type" value="Genomic_DNA"/>
</dbReference>
<name>A0A4T0QYW0_9BASI</name>
<dbReference type="PANTHER" id="PTHR34826">
    <property type="entry name" value="UPF0590 PROTEIN C409.17C"/>
    <property type="match status" value="1"/>
</dbReference>
<proteinExistence type="predicted"/>
<gene>
    <name evidence="2" type="ORF">E3Q10_02072</name>
</gene>
<dbReference type="Pfam" id="PF08588">
    <property type="entry name" value="Duc1"/>
    <property type="match status" value="1"/>
</dbReference>
<evidence type="ECO:0000313" key="2">
    <source>
        <dbReference type="EMBL" id="TIC30482.1"/>
    </source>
</evidence>
<evidence type="ECO:0000313" key="3">
    <source>
        <dbReference type="Proteomes" id="UP000305647"/>
    </source>
</evidence>
<comment type="caution">
    <text evidence="2">The sequence shown here is derived from an EMBL/GenBank/DDBJ whole genome shotgun (WGS) entry which is preliminary data.</text>
</comment>
<evidence type="ECO:0000259" key="1">
    <source>
        <dbReference type="Pfam" id="PF08588"/>
    </source>
</evidence>
<dbReference type="Proteomes" id="UP000305647">
    <property type="component" value="Unassembled WGS sequence"/>
</dbReference>